<dbReference type="InterPro" id="IPR011740">
    <property type="entry name" value="DUF2460"/>
</dbReference>
<reference evidence="2 3" key="1">
    <citation type="submission" date="2019-11" db="EMBL/GenBank/DDBJ databases">
        <title>The genome sequence of Methylocystis heyeri.</title>
        <authorList>
            <person name="Oshkin I.Y."/>
            <person name="Miroshnikov K."/>
            <person name="Dedysh S.N."/>
        </authorList>
    </citation>
    <scope>NUCLEOTIDE SEQUENCE [LARGE SCALE GENOMIC DNA]</scope>
    <source>
        <strain evidence="2 3">H2</strain>
    </source>
</reference>
<dbReference type="Proteomes" id="UP000309061">
    <property type="component" value="Chromosome"/>
</dbReference>
<evidence type="ECO:0000313" key="2">
    <source>
        <dbReference type="EMBL" id="QGM48009.1"/>
    </source>
</evidence>
<dbReference type="OrthoDB" id="1685145at2"/>
<dbReference type="Pfam" id="PF09343">
    <property type="entry name" value="DUF2460"/>
    <property type="match status" value="1"/>
</dbReference>
<proteinExistence type="predicted"/>
<evidence type="ECO:0000259" key="1">
    <source>
        <dbReference type="Pfam" id="PF09343"/>
    </source>
</evidence>
<organism evidence="2 3">
    <name type="scientific">Methylocystis heyeri</name>
    <dbReference type="NCBI Taxonomy" id="391905"/>
    <lineage>
        <taxon>Bacteria</taxon>
        <taxon>Pseudomonadati</taxon>
        <taxon>Pseudomonadota</taxon>
        <taxon>Alphaproteobacteria</taxon>
        <taxon>Hyphomicrobiales</taxon>
        <taxon>Methylocystaceae</taxon>
        <taxon>Methylocystis</taxon>
    </lineage>
</organism>
<sequence>MTLPIFPTLAGQGFAARNPIAESLIAPHDCGREVRAALFGGLYEFEVSLDGLASDSGTNPGLGATSLQEIMGLYLQCAGGLGNFLYADPNDNAAVDQLIAIGDGSTMRFPFMRRIGVALEPVGFVTGVAEVSLNAVPQPSGWALDAPNLLQFATPPPVGASIATSFTFAFVCRFVDDELDFENFMQNLWAAKSVKFRSVRQ</sequence>
<evidence type="ECO:0000313" key="3">
    <source>
        <dbReference type="Proteomes" id="UP000309061"/>
    </source>
</evidence>
<accession>A0A6B8KKA6</accession>
<dbReference type="AlphaFoldDB" id="A0A6B8KKA6"/>
<dbReference type="EMBL" id="CP046052">
    <property type="protein sequence ID" value="QGM48009.1"/>
    <property type="molecule type" value="Genomic_DNA"/>
</dbReference>
<protein>
    <recommendedName>
        <fullName evidence="1">DUF2460 domain-containing protein</fullName>
    </recommendedName>
</protein>
<gene>
    <name evidence="2" type="ORF">H2LOC_009065</name>
</gene>
<feature type="domain" description="DUF2460" evidence="1">
    <location>
        <begin position="19"/>
        <end position="200"/>
    </location>
</feature>
<name>A0A6B8KKA6_9HYPH</name>
<dbReference type="KEGG" id="mhey:H2LOC_009065"/>
<keyword evidence="3" id="KW-1185">Reference proteome</keyword>